<keyword evidence="3" id="KW-0813">Transport</keyword>
<evidence type="ECO:0000256" key="2">
    <source>
        <dbReference type="ARBA" id="ARBA00008926"/>
    </source>
</evidence>
<evidence type="ECO:0000256" key="3">
    <source>
        <dbReference type="ARBA" id="ARBA00022448"/>
    </source>
</evidence>
<comment type="similarity">
    <text evidence="2">Belongs to the nucleoporin GLFG family.</text>
</comment>
<dbReference type="InterPro" id="IPR021967">
    <property type="entry name" value="Nup98_C"/>
</dbReference>
<keyword evidence="8" id="KW-0906">Nuclear pore complex</keyword>
<evidence type="ECO:0000256" key="7">
    <source>
        <dbReference type="ARBA" id="ARBA00023010"/>
    </source>
</evidence>
<dbReference type="GO" id="GO:0000973">
    <property type="term" value="P:post-transcriptional tethering of RNA polymerase II gene DNA at nuclear periphery"/>
    <property type="evidence" value="ECO:0007669"/>
    <property type="project" value="TreeGrafter"/>
</dbReference>
<dbReference type="PANTHER" id="PTHR23198">
    <property type="entry name" value="NUCLEOPORIN"/>
    <property type="match status" value="1"/>
</dbReference>
<keyword evidence="5" id="KW-0509">mRNA transport</keyword>
<dbReference type="InterPro" id="IPR037665">
    <property type="entry name" value="Nucleoporin_S59-like"/>
</dbReference>
<keyword evidence="7" id="KW-0811">Translocation</keyword>
<protein>
    <recommendedName>
        <fullName evidence="11">Peptidase S59 domain-containing protein</fullName>
    </recommendedName>
</protein>
<organism evidence="12">
    <name type="scientific">Corethron hystrix</name>
    <dbReference type="NCBI Taxonomy" id="216773"/>
    <lineage>
        <taxon>Eukaryota</taxon>
        <taxon>Sar</taxon>
        <taxon>Stramenopiles</taxon>
        <taxon>Ochrophyta</taxon>
        <taxon>Bacillariophyta</taxon>
        <taxon>Coscinodiscophyceae</taxon>
        <taxon>Corethrophycidae</taxon>
        <taxon>Corethrales</taxon>
        <taxon>Corethraceae</taxon>
        <taxon>Corethron</taxon>
    </lineage>
</organism>
<dbReference type="Gene3D" id="1.10.10.2360">
    <property type="match status" value="1"/>
</dbReference>
<dbReference type="EMBL" id="HBFR01028519">
    <property type="protein sequence ID" value="CAD8893497.1"/>
    <property type="molecule type" value="Transcribed_RNA"/>
</dbReference>
<dbReference type="GO" id="GO:0034398">
    <property type="term" value="P:telomere tethering at nuclear periphery"/>
    <property type="evidence" value="ECO:0007669"/>
    <property type="project" value="TreeGrafter"/>
</dbReference>
<dbReference type="GO" id="GO:0008139">
    <property type="term" value="F:nuclear localization sequence binding"/>
    <property type="evidence" value="ECO:0007669"/>
    <property type="project" value="TreeGrafter"/>
</dbReference>
<evidence type="ECO:0000259" key="11">
    <source>
        <dbReference type="PROSITE" id="PS51434"/>
    </source>
</evidence>
<dbReference type="Gene3D" id="1.25.40.690">
    <property type="match status" value="1"/>
</dbReference>
<sequence>MFSQSTFGAAPSSTTPAFGAAQPSSPFGATQANTSSAFGVAPTPAFGAVAAPGAPSFGSPAAPAFGSSSAGSTFGAPVSVAAAPAFGSTSVGGGGMFGQPQGTASAFGAPATQPAASGGLFGTSAPTASPFGGASGAPSTGAFGTSTSTFGAPATAATSSFGTLPAQQTAFGVVSAPFGSPAPTSGFGGFGASTSIVSHSGTSAVPYRPSNRPDGANSIICHHICAMTEHEKKSPEELRWEDYQAGQRGSKHGGATVASSSTTTAFGSPASIPGAGSLFGGPAPAPASTTNFGGFGASTATPTTGGLFGGPAPAPSTTTAFSGFGASAPAPATGGLFGGAPAPTTGGLFGAAVPAPAPPPAFGFGNTATTSAPVGLFGTAPSATAPTSTFGFGASPSPAPTGGLFGAARPVAAAGGGLFGTAPAPTASGSGFGFGATTAPAPTPGLFGSAAAPATGLFGAATGTAAPATTFGFSSTPTPAPAGTSLFGTVAPTAASAKGLFGTAAATTTATPSFSFGGASTGGFSNSANTPTTNLFGGTAPVSIATGGVFSGTSTAASSGGLFGSALSGSSTTASAPMNFGSSIFSPPAATYASAPAITAPVLTTDGRYPSVDPMLANKIAAVEACQLELCDQSSLKLLPSVLGADASERIALQALARGNTSTTSNFSFQNYYMSQRPRQRITRPRHASLSSNVMSDGNGFDGGGGSILSPEFFLKRGAGRKLIIRSDALEPKTPPTRLLLTEAENAGISDTSNPVTAPSAAPAPTVAETETVVRPSEATTPGGTSANTTVLPSRTPPSTDNRSYYDLVVAQDKHDKEPLSDYSGGLTPTLCNEEYIITPSLSELATMTAAELATVSNFSISRPNYGSISWSGAVDVRSLDVDASIRIEDQSVSVYTDEEECGTKPCVGEKLNRGAVVTIYRVFPRGDINATSVAKFEKKVARKTKKIGAEELLEYNAETGVWRFRVVHFSRYTFEDTDSESEEEVDAVEADANNVEDLALLPNDDCLMAQEHHDAASITTRSNHNQDEDIVRKSETAYQILDDAPSIWMTEDVGLENTHSVPIELEDFVDAPREGYQGSIVTEYVKHIPPLLPLASAPRMNSPSSGICSKIAEECSVKTSSKDYGLVMGRCFRMSWTPDGRLLSPAHISTMSDRYMYTRTHSSKHLVRFLHPILTNGDFDGQNNCLEPLLRAHLKSSVHVSKSDDCPLYGIPQWKMNKEKDNIEYGQYCNALDNLCFASEKLIDKSGAFVNKIDQELLKLPYRAFSLLWIFYGQIDDSDPISIFANVTASFQDSMDRRHSSLLEWFNEAVSMNTNLEVVAQNEPFHQIFAALIANDLSKACHLAIDSGNLHLATLLASGTTGGDVYEQMCTWNQDGALNLMDLTLGRIYTLLAGDLQTERELHQAGVNKIDWRHCFLLRLSCSEFARQGLRKGLKSALEEYLKDVLQGMAPSPLPHYAFSPVGTDCILFNLLNMCSSKLDQNTGCHDTGLILSKFLSPSSYTSNAHDHSLAFHLVTVMQTMGLHGIISLDSDGLVRLCQSYALQLISAGLWHWAVYVLLHVGIAEDEKRTMRVFEAKKAVMRYCKEDLNSDVSKFLVDDVGVPAVWLEEAYFVRCRYNQVHGLND</sequence>
<keyword evidence="6" id="KW-0653">Protein transport</keyword>
<evidence type="ECO:0000256" key="6">
    <source>
        <dbReference type="ARBA" id="ARBA00022927"/>
    </source>
</evidence>
<dbReference type="GO" id="GO:0051028">
    <property type="term" value="P:mRNA transport"/>
    <property type="evidence" value="ECO:0007669"/>
    <property type="project" value="UniProtKB-KW"/>
</dbReference>
<dbReference type="GO" id="GO:0006606">
    <property type="term" value="P:protein import into nucleus"/>
    <property type="evidence" value="ECO:0007669"/>
    <property type="project" value="TreeGrafter"/>
</dbReference>
<evidence type="ECO:0000256" key="10">
    <source>
        <dbReference type="SAM" id="MobiDB-lite"/>
    </source>
</evidence>
<evidence type="ECO:0000256" key="1">
    <source>
        <dbReference type="ARBA" id="ARBA00004567"/>
    </source>
</evidence>
<dbReference type="Pfam" id="PF04096">
    <property type="entry name" value="Nucleoporin2"/>
    <property type="match status" value="1"/>
</dbReference>
<gene>
    <name evidence="12" type="ORF">CHYS00102_LOCUS20706</name>
</gene>
<feature type="domain" description="Peptidase S59" evidence="11">
    <location>
        <begin position="833"/>
        <end position="970"/>
    </location>
</feature>
<dbReference type="GO" id="GO:0017056">
    <property type="term" value="F:structural constituent of nuclear pore"/>
    <property type="evidence" value="ECO:0007669"/>
    <property type="project" value="InterPro"/>
</dbReference>
<reference evidence="12" key="1">
    <citation type="submission" date="2021-01" db="EMBL/GenBank/DDBJ databases">
        <authorList>
            <person name="Corre E."/>
            <person name="Pelletier E."/>
            <person name="Niang G."/>
            <person name="Scheremetjew M."/>
            <person name="Finn R."/>
            <person name="Kale V."/>
            <person name="Holt S."/>
            <person name="Cochrane G."/>
            <person name="Meng A."/>
            <person name="Brown T."/>
            <person name="Cohen L."/>
        </authorList>
    </citation>
    <scope>NUCLEOTIDE SEQUENCE</scope>
    <source>
        <strain evidence="12">308</strain>
    </source>
</reference>
<name>A0A7S1FW83_9STRA</name>
<evidence type="ECO:0000256" key="8">
    <source>
        <dbReference type="ARBA" id="ARBA00023132"/>
    </source>
</evidence>
<dbReference type="SUPFAM" id="SSF82215">
    <property type="entry name" value="C-terminal autoproteolytic domain of nucleoporin nup98"/>
    <property type="match status" value="1"/>
</dbReference>
<evidence type="ECO:0000256" key="4">
    <source>
        <dbReference type="ARBA" id="ARBA00022813"/>
    </source>
</evidence>
<dbReference type="InterPro" id="IPR007230">
    <property type="entry name" value="Nup98_auto-Pept-S59_dom"/>
</dbReference>
<dbReference type="GO" id="GO:0006405">
    <property type="term" value="P:RNA export from nucleus"/>
    <property type="evidence" value="ECO:0007669"/>
    <property type="project" value="TreeGrafter"/>
</dbReference>
<dbReference type="InterPro" id="IPR025574">
    <property type="entry name" value="Nucleoporin_FG_rpt"/>
</dbReference>
<comment type="subcellular location">
    <subcellularLocation>
        <location evidence="1">Nucleus</location>
        <location evidence="1">Nuclear pore complex</location>
    </subcellularLocation>
</comment>
<evidence type="ECO:0000256" key="5">
    <source>
        <dbReference type="ARBA" id="ARBA00022816"/>
    </source>
</evidence>
<evidence type="ECO:0000256" key="9">
    <source>
        <dbReference type="ARBA" id="ARBA00023242"/>
    </source>
</evidence>
<keyword evidence="4" id="KW-0068">Autocatalytic cleavage</keyword>
<feature type="region of interest" description="Disordered" evidence="10">
    <location>
        <begin position="747"/>
        <end position="803"/>
    </location>
</feature>
<dbReference type="GO" id="GO:0003723">
    <property type="term" value="F:RNA binding"/>
    <property type="evidence" value="ECO:0007669"/>
    <property type="project" value="TreeGrafter"/>
</dbReference>
<keyword evidence="9" id="KW-0539">Nucleus</keyword>
<feature type="compositionally biased region" description="Low complexity" evidence="10">
    <location>
        <begin position="755"/>
        <end position="774"/>
    </location>
</feature>
<dbReference type="InterPro" id="IPR036903">
    <property type="entry name" value="Nup98_auto-Pept-S59_dom_sf"/>
</dbReference>
<dbReference type="Pfam" id="PF12110">
    <property type="entry name" value="Nup96"/>
    <property type="match status" value="1"/>
</dbReference>
<dbReference type="Gene3D" id="3.30.1610.10">
    <property type="entry name" value="Peptidase S59, nucleoporin"/>
    <property type="match status" value="1"/>
</dbReference>
<dbReference type="Pfam" id="PF13634">
    <property type="entry name" value="Nucleoporin_FG"/>
    <property type="match status" value="4"/>
</dbReference>
<dbReference type="PANTHER" id="PTHR23198:SF6">
    <property type="entry name" value="NUCLEAR PORE COMPLEX PROTEIN NUP98-NUP96"/>
    <property type="match status" value="1"/>
</dbReference>
<accession>A0A7S1FW83</accession>
<dbReference type="GO" id="GO:0044614">
    <property type="term" value="C:nuclear pore cytoplasmic filaments"/>
    <property type="evidence" value="ECO:0007669"/>
    <property type="project" value="TreeGrafter"/>
</dbReference>
<feature type="region of interest" description="Disordered" evidence="10">
    <location>
        <begin position="1"/>
        <end position="32"/>
    </location>
</feature>
<proteinExistence type="inferred from homology"/>
<dbReference type="PROSITE" id="PS51434">
    <property type="entry name" value="NUP_C"/>
    <property type="match status" value="1"/>
</dbReference>
<feature type="compositionally biased region" description="Polar residues" evidence="10">
    <location>
        <begin position="778"/>
        <end position="803"/>
    </location>
</feature>
<evidence type="ECO:0000313" key="12">
    <source>
        <dbReference type="EMBL" id="CAD8893497.1"/>
    </source>
</evidence>